<gene>
    <name evidence="1" type="ORF">M378DRAFT_55595</name>
</gene>
<sequence>DGVDWSDKELETLAGDIDAEERAEVVTNERNIAPIDNEDGLVDERARMSAREVRELEKGVMPARRVLTKLRKVAFAIKNSSTKLLPRWRTICKELGLVVRMMPRDVKTRWNSTFDMLEFAIEYRLALDKIT</sequence>
<dbReference type="AlphaFoldDB" id="A0A0C2S990"/>
<dbReference type="OrthoDB" id="3252425at2759"/>
<dbReference type="EMBL" id="KN818317">
    <property type="protein sequence ID" value="KIL59370.1"/>
    <property type="molecule type" value="Genomic_DNA"/>
</dbReference>
<dbReference type="InParanoid" id="A0A0C2S990"/>
<feature type="non-terminal residue" evidence="1">
    <location>
        <position position="1"/>
    </location>
</feature>
<organism evidence="1 2">
    <name type="scientific">Amanita muscaria (strain Koide BX008)</name>
    <dbReference type="NCBI Taxonomy" id="946122"/>
    <lineage>
        <taxon>Eukaryota</taxon>
        <taxon>Fungi</taxon>
        <taxon>Dikarya</taxon>
        <taxon>Basidiomycota</taxon>
        <taxon>Agaricomycotina</taxon>
        <taxon>Agaricomycetes</taxon>
        <taxon>Agaricomycetidae</taxon>
        <taxon>Agaricales</taxon>
        <taxon>Pluteineae</taxon>
        <taxon>Amanitaceae</taxon>
        <taxon>Amanita</taxon>
    </lineage>
</organism>
<keyword evidence="2" id="KW-1185">Reference proteome</keyword>
<name>A0A0C2S990_AMAMK</name>
<dbReference type="Proteomes" id="UP000054549">
    <property type="component" value="Unassembled WGS sequence"/>
</dbReference>
<evidence type="ECO:0000313" key="1">
    <source>
        <dbReference type="EMBL" id="KIL59370.1"/>
    </source>
</evidence>
<feature type="non-terminal residue" evidence="1">
    <location>
        <position position="131"/>
    </location>
</feature>
<dbReference type="HOGENOM" id="CLU_096306_3_0_1"/>
<evidence type="ECO:0000313" key="2">
    <source>
        <dbReference type="Proteomes" id="UP000054549"/>
    </source>
</evidence>
<reference evidence="1 2" key="1">
    <citation type="submission" date="2014-04" db="EMBL/GenBank/DDBJ databases">
        <title>Evolutionary Origins and Diversification of the Mycorrhizal Mutualists.</title>
        <authorList>
            <consortium name="DOE Joint Genome Institute"/>
            <consortium name="Mycorrhizal Genomics Consortium"/>
            <person name="Kohler A."/>
            <person name="Kuo A."/>
            <person name="Nagy L.G."/>
            <person name="Floudas D."/>
            <person name="Copeland A."/>
            <person name="Barry K.W."/>
            <person name="Cichocki N."/>
            <person name="Veneault-Fourrey C."/>
            <person name="LaButti K."/>
            <person name="Lindquist E.A."/>
            <person name="Lipzen A."/>
            <person name="Lundell T."/>
            <person name="Morin E."/>
            <person name="Murat C."/>
            <person name="Riley R."/>
            <person name="Ohm R."/>
            <person name="Sun H."/>
            <person name="Tunlid A."/>
            <person name="Henrissat B."/>
            <person name="Grigoriev I.V."/>
            <person name="Hibbett D.S."/>
            <person name="Martin F."/>
        </authorList>
    </citation>
    <scope>NUCLEOTIDE SEQUENCE [LARGE SCALE GENOMIC DNA]</scope>
    <source>
        <strain evidence="1 2">Koide BX008</strain>
    </source>
</reference>
<proteinExistence type="predicted"/>
<protein>
    <submittedName>
        <fullName evidence="1">Uncharacterized protein</fullName>
    </submittedName>
</protein>
<accession>A0A0C2S990</accession>